<comment type="caution">
    <text evidence="1">The sequence shown here is derived from an EMBL/GenBank/DDBJ whole genome shotgun (WGS) entry which is preliminary data.</text>
</comment>
<feature type="non-terminal residue" evidence="1">
    <location>
        <position position="1"/>
    </location>
</feature>
<accession>A0A0F9D8A1</accession>
<proteinExistence type="predicted"/>
<sequence length="148" mass="17056">ESYPNFHGWGTYEDPGNGKMIEGGLAIEFTPLNEMKHLVIKLNEEVEVYRYKKNKQTEIIFKGENGNGFSVYDFIGEILSELSFAGIPSDRDEQWDKITSETEEISKHYKEEQDQGIEPGSDESRFITAGNLSEELDGRLKKKLIWMR</sequence>
<organism evidence="1">
    <name type="scientific">marine sediment metagenome</name>
    <dbReference type="NCBI Taxonomy" id="412755"/>
    <lineage>
        <taxon>unclassified sequences</taxon>
        <taxon>metagenomes</taxon>
        <taxon>ecological metagenomes</taxon>
    </lineage>
</organism>
<dbReference type="AlphaFoldDB" id="A0A0F9D8A1"/>
<protein>
    <submittedName>
        <fullName evidence="1">Uncharacterized protein</fullName>
    </submittedName>
</protein>
<name>A0A0F9D8A1_9ZZZZ</name>
<reference evidence="1" key="1">
    <citation type="journal article" date="2015" name="Nature">
        <title>Complex archaea that bridge the gap between prokaryotes and eukaryotes.</title>
        <authorList>
            <person name="Spang A."/>
            <person name="Saw J.H."/>
            <person name="Jorgensen S.L."/>
            <person name="Zaremba-Niedzwiedzka K."/>
            <person name="Martijn J."/>
            <person name="Lind A.E."/>
            <person name="van Eijk R."/>
            <person name="Schleper C."/>
            <person name="Guy L."/>
            <person name="Ettema T.J."/>
        </authorList>
    </citation>
    <scope>NUCLEOTIDE SEQUENCE</scope>
</reference>
<gene>
    <name evidence="1" type="ORF">LCGC14_2519810</name>
</gene>
<evidence type="ECO:0000313" key="1">
    <source>
        <dbReference type="EMBL" id="KKL14036.1"/>
    </source>
</evidence>
<dbReference type="EMBL" id="LAZR01040622">
    <property type="protein sequence ID" value="KKL14036.1"/>
    <property type="molecule type" value="Genomic_DNA"/>
</dbReference>